<evidence type="ECO:0000313" key="2">
    <source>
        <dbReference type="Proteomes" id="UP000189701"/>
    </source>
</evidence>
<evidence type="ECO:0000313" key="3">
    <source>
        <dbReference type="RefSeq" id="XP_009763967.1"/>
    </source>
</evidence>
<dbReference type="OrthoDB" id="1742140at2759"/>
<keyword evidence="2" id="KW-1185">Reference proteome</keyword>
<feature type="region of interest" description="Disordered" evidence="1">
    <location>
        <begin position="1"/>
        <end position="26"/>
    </location>
</feature>
<dbReference type="Proteomes" id="UP000189701">
    <property type="component" value="Unplaced"/>
</dbReference>
<dbReference type="SUPFAM" id="SSF56219">
    <property type="entry name" value="DNase I-like"/>
    <property type="match status" value="1"/>
</dbReference>
<protein>
    <submittedName>
        <fullName evidence="3">Uncharacterized protein LOC104215770</fullName>
    </submittedName>
</protein>
<dbReference type="Gene3D" id="3.60.10.10">
    <property type="entry name" value="Endonuclease/exonuclease/phosphatase"/>
    <property type="match status" value="1"/>
</dbReference>
<feature type="compositionally biased region" description="Polar residues" evidence="1">
    <location>
        <begin position="1"/>
        <end position="13"/>
    </location>
</feature>
<reference evidence="3" key="2">
    <citation type="submission" date="2025-08" db="UniProtKB">
        <authorList>
            <consortium name="RefSeq"/>
        </authorList>
    </citation>
    <scope>IDENTIFICATION</scope>
    <source>
        <tissue evidence="3">Leaf</tissue>
    </source>
</reference>
<dbReference type="AlphaFoldDB" id="A0A1U7V748"/>
<reference evidence="2" key="1">
    <citation type="journal article" date="2013" name="Genome Biol.">
        <title>Reference genomes and transcriptomes of Nicotiana sylvestris and Nicotiana tomentosiformis.</title>
        <authorList>
            <person name="Sierro N."/>
            <person name="Battey J.N."/>
            <person name="Ouadi S."/>
            <person name="Bovet L."/>
            <person name="Goepfert S."/>
            <person name="Bakaher N."/>
            <person name="Peitsch M.C."/>
            <person name="Ivanov N.V."/>
        </authorList>
    </citation>
    <scope>NUCLEOTIDE SEQUENCE [LARGE SCALE GENOMIC DNA]</scope>
</reference>
<accession>A0A1U7V748</accession>
<gene>
    <name evidence="3" type="primary">LOC104215770</name>
</gene>
<dbReference type="PANTHER" id="PTHR33710">
    <property type="entry name" value="BNAC02G09200D PROTEIN"/>
    <property type="match status" value="1"/>
</dbReference>
<evidence type="ECO:0000256" key="1">
    <source>
        <dbReference type="SAM" id="MobiDB-lite"/>
    </source>
</evidence>
<dbReference type="RefSeq" id="XP_009763967.1">
    <property type="nucleotide sequence ID" value="XM_009765665.1"/>
</dbReference>
<sequence length="366" mass="42448">MRQDNDNAVTITESAGHPQVTKDKGKAKEMQYVDQGEEWPALANNSRLTLGTTVITTKNVFQILQHEEERMEETRPPDLGGGDFNAILNVQDIISKVPVKSADIKDLAELCHDIGIAELPWIGDYFTWIHKQQGDDRVWSRIDRMFGNDVCMMNYSHLSTEYREPYISDHSPMSINIRQPRKLTKSPFRFFNVWASHPDFEMIVREEWSSNKVTWKMESIWAKLRRMKRQFRKLNEAEFKGIDEKIDQARQNIHHIQSQMQNSYSDLLQAQEKEWLQKLETCIKGEATEKQIVELQTLSGSTITEHTAIKEEIISFYKSLMGNNAHILPPVDKMVMREGPTLTQQQQQSLIDEVTRQDIDEALKGI</sequence>
<dbReference type="InterPro" id="IPR036691">
    <property type="entry name" value="Endo/exonu/phosph_ase_sf"/>
</dbReference>
<organism evidence="2 3">
    <name type="scientific">Nicotiana sylvestris</name>
    <name type="common">Wood tobacco</name>
    <name type="synonym">South American tobacco</name>
    <dbReference type="NCBI Taxonomy" id="4096"/>
    <lineage>
        <taxon>Eukaryota</taxon>
        <taxon>Viridiplantae</taxon>
        <taxon>Streptophyta</taxon>
        <taxon>Embryophyta</taxon>
        <taxon>Tracheophyta</taxon>
        <taxon>Spermatophyta</taxon>
        <taxon>Magnoliopsida</taxon>
        <taxon>eudicotyledons</taxon>
        <taxon>Gunneridae</taxon>
        <taxon>Pentapetalae</taxon>
        <taxon>asterids</taxon>
        <taxon>lamiids</taxon>
        <taxon>Solanales</taxon>
        <taxon>Solanaceae</taxon>
        <taxon>Nicotianoideae</taxon>
        <taxon>Nicotianeae</taxon>
        <taxon>Nicotiana</taxon>
    </lineage>
</organism>
<dbReference type="PANTHER" id="PTHR33710:SF80">
    <property type="entry name" value="ENDONUCLEASE_EXONUCLEASE_PHOSPHATASE"/>
    <property type="match status" value="1"/>
</dbReference>
<dbReference type="eggNOG" id="KOG1075">
    <property type="taxonomic scope" value="Eukaryota"/>
</dbReference>
<proteinExistence type="predicted"/>
<name>A0A1U7V748_NICSY</name>